<dbReference type="AlphaFoldDB" id="T1AJY0"/>
<feature type="non-terminal residue" evidence="1">
    <location>
        <position position="1"/>
    </location>
</feature>
<keyword evidence="1" id="KW-0378">Hydrolase</keyword>
<dbReference type="GO" id="GO:0016787">
    <property type="term" value="F:hydrolase activity"/>
    <property type="evidence" value="ECO:0007669"/>
    <property type="project" value="UniProtKB-KW"/>
</dbReference>
<accession>T1AJY0</accession>
<evidence type="ECO:0000313" key="1">
    <source>
        <dbReference type="EMBL" id="EQD42340.1"/>
    </source>
</evidence>
<protein>
    <submittedName>
        <fullName evidence="1">Hydrolase, alpha/beta fold family protein</fullName>
    </submittedName>
</protein>
<comment type="caution">
    <text evidence="1">The sequence shown here is derived from an EMBL/GenBank/DDBJ whole genome shotgun (WGS) entry which is preliminary data.</text>
</comment>
<proteinExistence type="predicted"/>
<dbReference type="EMBL" id="AUZY01009306">
    <property type="protein sequence ID" value="EQD42340.1"/>
    <property type="molecule type" value="Genomic_DNA"/>
</dbReference>
<reference evidence="1" key="1">
    <citation type="submission" date="2013-08" db="EMBL/GenBank/DDBJ databases">
        <authorList>
            <person name="Mendez C."/>
            <person name="Richter M."/>
            <person name="Ferrer M."/>
            <person name="Sanchez J."/>
        </authorList>
    </citation>
    <scope>NUCLEOTIDE SEQUENCE</scope>
</reference>
<dbReference type="Gene3D" id="3.40.50.1820">
    <property type="entry name" value="alpha/beta hydrolase"/>
    <property type="match status" value="1"/>
</dbReference>
<organism evidence="1">
    <name type="scientific">mine drainage metagenome</name>
    <dbReference type="NCBI Taxonomy" id="410659"/>
    <lineage>
        <taxon>unclassified sequences</taxon>
        <taxon>metagenomes</taxon>
        <taxon>ecological metagenomes</taxon>
    </lineage>
</organism>
<feature type="non-terminal residue" evidence="1">
    <location>
        <position position="134"/>
    </location>
</feature>
<dbReference type="SUPFAM" id="SSF53474">
    <property type="entry name" value="alpha/beta-Hydrolases"/>
    <property type="match status" value="1"/>
</dbReference>
<reference evidence="1" key="2">
    <citation type="journal article" date="2014" name="ISME J.">
        <title>Microbial stratification in low pH oxic and suboxic macroscopic growths along an acid mine drainage.</title>
        <authorList>
            <person name="Mendez-Garcia C."/>
            <person name="Mesa V."/>
            <person name="Sprenger R.R."/>
            <person name="Richter M."/>
            <person name="Diez M.S."/>
            <person name="Solano J."/>
            <person name="Bargiela R."/>
            <person name="Golyshina O.V."/>
            <person name="Manteca A."/>
            <person name="Ramos J.L."/>
            <person name="Gallego J.R."/>
            <person name="Llorente I."/>
            <person name="Martins Dos Santos V.A."/>
            <person name="Jensen O.N."/>
            <person name="Pelaez A.I."/>
            <person name="Sanchez J."/>
            <person name="Ferrer M."/>
        </authorList>
    </citation>
    <scope>NUCLEOTIDE SEQUENCE</scope>
</reference>
<sequence length="134" mass="14479">SVSIRIAAEAGLQPDRLLLCSASGIRPAAQATPGLRVRSFKALRAFAGWLPAPAARLAEEWLTQRFGSVDYRAASPELRRTLVAAVREDLSPQASQVSIPTLVIWGARDTELPMEPHGRRLAALIAPAELVVFE</sequence>
<name>T1AJY0_9ZZZZ</name>
<dbReference type="InterPro" id="IPR029058">
    <property type="entry name" value="AB_hydrolase_fold"/>
</dbReference>
<gene>
    <name evidence="1" type="ORF">B1B_14093</name>
</gene>